<feature type="compositionally biased region" description="Gly residues" evidence="7">
    <location>
        <begin position="251"/>
        <end position="260"/>
    </location>
</feature>
<feature type="compositionally biased region" description="Pro residues" evidence="7">
    <location>
        <begin position="338"/>
        <end position="347"/>
    </location>
</feature>
<keyword evidence="3" id="KW-0677">Repeat</keyword>
<comment type="caution">
    <text evidence="8">The sequence shown here is derived from an EMBL/GenBank/DDBJ whole genome shotgun (WGS) entry which is preliminary data.</text>
</comment>
<feature type="region of interest" description="Disordered" evidence="7">
    <location>
        <begin position="198"/>
        <end position="264"/>
    </location>
</feature>
<accession>A0A8S4AGE7</accession>
<keyword evidence="5" id="KW-0862">Zinc</keyword>
<dbReference type="OrthoDB" id="3214149at2759"/>
<evidence type="ECO:0000313" key="9">
    <source>
        <dbReference type="Proteomes" id="UP000677803"/>
    </source>
</evidence>
<feature type="region of interest" description="Disordered" evidence="7">
    <location>
        <begin position="34"/>
        <end position="77"/>
    </location>
</feature>
<feature type="compositionally biased region" description="Pro residues" evidence="7">
    <location>
        <begin position="313"/>
        <end position="323"/>
    </location>
</feature>
<feature type="compositionally biased region" description="Low complexity" evidence="7">
    <location>
        <begin position="431"/>
        <end position="440"/>
    </location>
</feature>
<keyword evidence="9" id="KW-1185">Reference proteome</keyword>
<evidence type="ECO:0000313" key="8">
    <source>
        <dbReference type="EMBL" id="CAG5865995.1"/>
    </source>
</evidence>
<dbReference type="AlphaFoldDB" id="A0A8S4AGE7"/>
<reference evidence="8" key="1">
    <citation type="submission" date="2021-05" db="EMBL/GenBank/DDBJ databases">
        <authorList>
            <person name="Tigano A."/>
        </authorList>
    </citation>
    <scope>NUCLEOTIDE SEQUENCE</scope>
</reference>
<feature type="compositionally biased region" description="Low complexity" evidence="7">
    <location>
        <begin position="40"/>
        <end position="60"/>
    </location>
</feature>
<evidence type="ECO:0000256" key="2">
    <source>
        <dbReference type="ARBA" id="ARBA00022723"/>
    </source>
</evidence>
<dbReference type="GO" id="GO:0000978">
    <property type="term" value="F:RNA polymerase II cis-regulatory region sequence-specific DNA binding"/>
    <property type="evidence" value="ECO:0007669"/>
    <property type="project" value="TreeGrafter"/>
</dbReference>
<keyword evidence="6" id="KW-0539">Nucleus</keyword>
<keyword evidence="4" id="KW-0863">Zinc-finger</keyword>
<keyword evidence="2" id="KW-0479">Metal-binding</keyword>
<gene>
    <name evidence="8" type="ORF">MMEN_LOCUS2636</name>
</gene>
<feature type="region of interest" description="Disordered" evidence="7">
    <location>
        <begin position="504"/>
        <end position="527"/>
    </location>
</feature>
<feature type="compositionally biased region" description="Basic and acidic residues" evidence="7">
    <location>
        <begin position="470"/>
        <end position="480"/>
    </location>
</feature>
<protein>
    <submittedName>
        <fullName evidence="8">(Atlantic silverside) hypothetical protein</fullName>
    </submittedName>
</protein>
<dbReference type="InterPro" id="IPR043359">
    <property type="entry name" value="GLI-like"/>
</dbReference>
<dbReference type="GO" id="GO:0007224">
    <property type="term" value="P:smoothened signaling pathway"/>
    <property type="evidence" value="ECO:0007669"/>
    <property type="project" value="TreeGrafter"/>
</dbReference>
<evidence type="ECO:0000256" key="4">
    <source>
        <dbReference type="ARBA" id="ARBA00022771"/>
    </source>
</evidence>
<sequence>MAGVWGCLGVSGGVWGILELSGGVWVSLGVSNARPPPPQSYQSSPGGQSSCSSEPSPLSSANNTDSGVEMALHSGGSFGDLSAQDDCPMVDSTVAAGGQQVGVGLQLRKAAGGPVTIKLENIKKERLRTVRESCPWIHPQPPQGPRDSMKLPPIPAVGSLLDGSGLLDPYEVTLLSQRRGSGSSTLSSAYSLSPAYSLSRRSSGISPCGSSRRSSEASHCGGRRHHNLSSADSYDPISTDLSRRSSEASHCGGGGGGGGLPSMLSLTPAQHYRLKAKYAAATGGAPPTPLPNMERMSLRTRMALYSEPHEGAAPPPRQPPPRGPAVQRHRLRPTRCAGPPPDPPAFPRAPRYGSLSGALNGVGALSGERQLALAGQGYTRSDGSLQRHPFAPRPPSISENVAMETMAVDGLMAGGEDDLVLPDDVVQYLRSQNSGPSGQNPGQGGYTPSSQTRGTGGGSSDGGVQVSDTTRTDGRAKGEPTTRLRFFSHLLVGWADHWRTNRIRASPAHPPEPCDIKEQSRITATSN</sequence>
<dbReference type="GO" id="GO:0000981">
    <property type="term" value="F:DNA-binding transcription factor activity, RNA polymerase II-specific"/>
    <property type="evidence" value="ECO:0007669"/>
    <property type="project" value="TreeGrafter"/>
</dbReference>
<dbReference type="Proteomes" id="UP000677803">
    <property type="component" value="Unassembled WGS sequence"/>
</dbReference>
<evidence type="ECO:0000256" key="5">
    <source>
        <dbReference type="ARBA" id="ARBA00022833"/>
    </source>
</evidence>
<name>A0A8S4AGE7_9TELE</name>
<evidence type="ECO:0000256" key="3">
    <source>
        <dbReference type="ARBA" id="ARBA00022737"/>
    </source>
</evidence>
<proteinExistence type="predicted"/>
<dbReference type="EMBL" id="CAJRST010001113">
    <property type="protein sequence ID" value="CAG5865995.1"/>
    <property type="molecule type" value="Genomic_DNA"/>
</dbReference>
<evidence type="ECO:0000256" key="1">
    <source>
        <dbReference type="ARBA" id="ARBA00004123"/>
    </source>
</evidence>
<evidence type="ECO:0000256" key="6">
    <source>
        <dbReference type="ARBA" id="ARBA00023242"/>
    </source>
</evidence>
<organism evidence="8 9">
    <name type="scientific">Menidia menidia</name>
    <name type="common">Atlantic silverside</name>
    <dbReference type="NCBI Taxonomy" id="238744"/>
    <lineage>
        <taxon>Eukaryota</taxon>
        <taxon>Metazoa</taxon>
        <taxon>Chordata</taxon>
        <taxon>Craniata</taxon>
        <taxon>Vertebrata</taxon>
        <taxon>Euteleostomi</taxon>
        <taxon>Actinopterygii</taxon>
        <taxon>Neopterygii</taxon>
        <taxon>Teleostei</taxon>
        <taxon>Neoteleostei</taxon>
        <taxon>Acanthomorphata</taxon>
        <taxon>Ovalentaria</taxon>
        <taxon>Atherinomorphae</taxon>
        <taxon>Atheriniformes</taxon>
        <taxon>Atherinopsidae</taxon>
        <taxon>Menidiinae</taxon>
        <taxon>Menidia</taxon>
    </lineage>
</organism>
<dbReference type="PANTHER" id="PTHR45718">
    <property type="entry name" value="TRANSCRIPTIONAL ACTIVATOR CUBITUS INTERRUPTUS"/>
    <property type="match status" value="1"/>
</dbReference>
<feature type="region of interest" description="Disordered" evidence="7">
    <location>
        <begin position="308"/>
        <end position="348"/>
    </location>
</feature>
<dbReference type="GO" id="GO:0008270">
    <property type="term" value="F:zinc ion binding"/>
    <property type="evidence" value="ECO:0007669"/>
    <property type="project" value="UniProtKB-KW"/>
</dbReference>
<evidence type="ECO:0000256" key="7">
    <source>
        <dbReference type="SAM" id="MobiDB-lite"/>
    </source>
</evidence>
<feature type="region of interest" description="Disordered" evidence="7">
    <location>
        <begin position="430"/>
        <end position="480"/>
    </location>
</feature>
<comment type="subcellular location">
    <subcellularLocation>
        <location evidence="1">Nucleus</location>
    </subcellularLocation>
</comment>
<dbReference type="PANTHER" id="PTHR45718:SF6">
    <property type="entry name" value="ZINC FINGER PROTEIN GLI2"/>
    <property type="match status" value="1"/>
</dbReference>
<dbReference type="GO" id="GO:0005634">
    <property type="term" value="C:nucleus"/>
    <property type="evidence" value="ECO:0007669"/>
    <property type="project" value="UniProtKB-SubCell"/>
</dbReference>